<dbReference type="Proteomes" id="UP000694389">
    <property type="component" value="Unassembled WGS sequence"/>
</dbReference>
<evidence type="ECO:0000256" key="7">
    <source>
        <dbReference type="ARBA" id="ARBA00022840"/>
    </source>
</evidence>
<dbReference type="Gene3D" id="3.40.850.10">
    <property type="entry name" value="Kinesin motor domain"/>
    <property type="match status" value="1"/>
</dbReference>
<keyword evidence="8 14" id="KW-0175">Coiled coil</keyword>
<dbReference type="GO" id="GO:0008017">
    <property type="term" value="F:microtubule binding"/>
    <property type="evidence" value="ECO:0007669"/>
    <property type="project" value="InterPro"/>
</dbReference>
<dbReference type="SMART" id="SM00129">
    <property type="entry name" value="KISc"/>
    <property type="match status" value="1"/>
</dbReference>
<keyword evidence="3" id="KW-0132">Cell division</keyword>
<keyword evidence="7 12" id="KW-0067">ATP-binding</keyword>
<dbReference type="InterPro" id="IPR036961">
    <property type="entry name" value="Kinesin_motor_dom_sf"/>
</dbReference>
<evidence type="ECO:0000256" key="2">
    <source>
        <dbReference type="ARBA" id="ARBA00022490"/>
    </source>
</evidence>
<evidence type="ECO:0000256" key="12">
    <source>
        <dbReference type="PROSITE-ProRule" id="PRU00283"/>
    </source>
</evidence>
<dbReference type="PANTHER" id="PTHR47971:SF8">
    <property type="entry name" value="KINESIN-LIKE PROTEIN"/>
    <property type="match status" value="1"/>
</dbReference>
<keyword evidence="6" id="KW-0498">Mitosis</keyword>
<comment type="subcellular location">
    <subcellularLocation>
        <location evidence="1">Cytoplasm</location>
        <location evidence="1">Cytoskeleton</location>
    </subcellularLocation>
</comment>
<reference evidence="16" key="2">
    <citation type="submission" date="2025-09" db="UniProtKB">
        <authorList>
            <consortium name="Ensembl"/>
        </authorList>
    </citation>
    <scope>IDENTIFICATION</scope>
</reference>
<evidence type="ECO:0000259" key="15">
    <source>
        <dbReference type="PROSITE" id="PS50067"/>
    </source>
</evidence>
<dbReference type="GO" id="GO:0005524">
    <property type="term" value="F:ATP binding"/>
    <property type="evidence" value="ECO:0007669"/>
    <property type="project" value="UniProtKB-UniRule"/>
</dbReference>
<evidence type="ECO:0000256" key="6">
    <source>
        <dbReference type="ARBA" id="ARBA00022776"/>
    </source>
</evidence>
<keyword evidence="11" id="KW-0131">Cell cycle</keyword>
<dbReference type="InterPro" id="IPR027640">
    <property type="entry name" value="Kinesin-like_fam"/>
</dbReference>
<sequence length="620" mass="71231">MVTSLNEDNESVTVEWIENGDTKGKEIDLESIFALNPDVAPDEEIAPSPETPPPPTPTCVKVNKIAKVSVLPSVETTKERLLAYPVKGSRVTVSLVFMAARRKSNCVKEVEKLQEKRERRRLQQQELREKRAQEVDTTIPNYEIMYMIRDFRASLDYRPLTTADLIEEHRICVCVRKRPLNKKELSVKDLDVITIPSKDVVMVHEPKQKVDLTRYLENQTFRFDYAFDDSTTNEMVYRFTARPLVETIFERGMATCFAYGQTGSGKTHTMGGDFSGKNQDLTRDVFLMLKKPNYKKLDLQVYATFFEIYSGKVFDLLNRKAKLRVLEDGKQQVQVVGLQEKEVKCTEDVLKLIEVGNSCRTSGQTSANAHSSRSHAVFQIILRRKGKMHGKFSLIDLAGNERGADTSSADRQTRLEGAEINKSLLALKECIRALGRNKPHTPFRASKLTQVLRDSFIGENSRTCMIATISPGMTSCENTLNTLRYANRWEYMCLSCVQFWWLLKPCQPCKYVSQEEEVSPQLFTFHEAVSQLVEMEEQVLEDHRAVFQSIRWLEDEKVLLEMTEEVDYDVESYATQLEQILDQKIEILTELRDKVKSFRSTLQEEEQASKQINPKRPRAL</sequence>
<dbReference type="GO" id="GO:0005874">
    <property type="term" value="C:microtubule"/>
    <property type="evidence" value="ECO:0007669"/>
    <property type="project" value="UniProtKB-KW"/>
</dbReference>
<name>A0A8C4IHB3_DICLA</name>
<dbReference type="PROSITE" id="PS50067">
    <property type="entry name" value="KINESIN_MOTOR_2"/>
    <property type="match status" value="1"/>
</dbReference>
<organism evidence="16 17">
    <name type="scientific">Dicentrarchus labrax</name>
    <name type="common">European seabass</name>
    <name type="synonym">Morone labrax</name>
    <dbReference type="NCBI Taxonomy" id="13489"/>
    <lineage>
        <taxon>Eukaryota</taxon>
        <taxon>Metazoa</taxon>
        <taxon>Chordata</taxon>
        <taxon>Craniata</taxon>
        <taxon>Vertebrata</taxon>
        <taxon>Euteleostomi</taxon>
        <taxon>Actinopterygii</taxon>
        <taxon>Neopterygii</taxon>
        <taxon>Teleostei</taxon>
        <taxon>Neoteleostei</taxon>
        <taxon>Acanthomorphata</taxon>
        <taxon>Eupercaria</taxon>
        <taxon>Moronidae</taxon>
        <taxon>Dicentrarchus</taxon>
    </lineage>
</organism>
<proteinExistence type="inferred from homology"/>
<evidence type="ECO:0000256" key="1">
    <source>
        <dbReference type="ARBA" id="ARBA00004245"/>
    </source>
</evidence>
<accession>A0A8C4IHB3</accession>
<dbReference type="FunFam" id="3.40.850.10:FF:000006">
    <property type="entry name" value="Kinesin-like protein"/>
    <property type="match status" value="1"/>
</dbReference>
<dbReference type="InterPro" id="IPR001752">
    <property type="entry name" value="Kinesin_motor_dom"/>
</dbReference>
<feature type="coiled-coil region" evidence="14">
    <location>
        <begin position="574"/>
        <end position="608"/>
    </location>
</feature>
<dbReference type="InterPro" id="IPR019821">
    <property type="entry name" value="Kinesin_motor_CS"/>
</dbReference>
<keyword evidence="5 12" id="KW-0547">Nucleotide-binding</keyword>
<keyword evidence="17" id="KW-1185">Reference proteome</keyword>
<dbReference type="SUPFAM" id="SSF52540">
    <property type="entry name" value="P-loop containing nucleoside triphosphate hydrolases"/>
    <property type="match status" value="1"/>
</dbReference>
<feature type="domain" description="Kinesin motor" evidence="15">
    <location>
        <begin position="170"/>
        <end position="492"/>
    </location>
</feature>
<dbReference type="Ensembl" id="ENSDLAT00005061439.2">
    <property type="protein sequence ID" value="ENSDLAP00005057945.2"/>
    <property type="gene ID" value="ENSDLAG00005024318.2"/>
</dbReference>
<evidence type="ECO:0000256" key="10">
    <source>
        <dbReference type="ARBA" id="ARBA00023212"/>
    </source>
</evidence>
<evidence type="ECO:0000256" key="11">
    <source>
        <dbReference type="ARBA" id="ARBA00023306"/>
    </source>
</evidence>
<evidence type="ECO:0000256" key="9">
    <source>
        <dbReference type="ARBA" id="ARBA00023175"/>
    </source>
</evidence>
<dbReference type="GO" id="GO:0007019">
    <property type="term" value="P:microtubule depolymerization"/>
    <property type="evidence" value="ECO:0007669"/>
    <property type="project" value="TreeGrafter"/>
</dbReference>
<evidence type="ECO:0000313" key="16">
    <source>
        <dbReference type="Ensembl" id="ENSDLAP00005057945.2"/>
    </source>
</evidence>
<evidence type="ECO:0000256" key="5">
    <source>
        <dbReference type="ARBA" id="ARBA00022741"/>
    </source>
</evidence>
<dbReference type="AlphaFoldDB" id="A0A8C4IHB3"/>
<reference evidence="16" key="1">
    <citation type="submission" date="2025-08" db="UniProtKB">
        <authorList>
            <consortium name="Ensembl"/>
        </authorList>
    </citation>
    <scope>IDENTIFICATION</scope>
</reference>
<dbReference type="GO" id="GO:0003777">
    <property type="term" value="F:microtubule motor activity"/>
    <property type="evidence" value="ECO:0007669"/>
    <property type="project" value="InterPro"/>
</dbReference>
<protein>
    <recommendedName>
        <fullName evidence="13">Kinesin-like protein</fullName>
    </recommendedName>
</protein>
<dbReference type="PROSITE" id="PS00411">
    <property type="entry name" value="KINESIN_MOTOR_1"/>
    <property type="match status" value="1"/>
</dbReference>
<evidence type="ECO:0000256" key="14">
    <source>
        <dbReference type="SAM" id="Coils"/>
    </source>
</evidence>
<dbReference type="CDD" id="cd01367">
    <property type="entry name" value="KISc_KIF2_like"/>
    <property type="match status" value="1"/>
</dbReference>
<dbReference type="GO" id="GO:0051301">
    <property type="term" value="P:cell division"/>
    <property type="evidence" value="ECO:0007669"/>
    <property type="project" value="UniProtKB-KW"/>
</dbReference>
<evidence type="ECO:0000313" key="17">
    <source>
        <dbReference type="Proteomes" id="UP000694389"/>
    </source>
</evidence>
<dbReference type="Pfam" id="PF00225">
    <property type="entry name" value="Kinesin"/>
    <property type="match status" value="1"/>
</dbReference>
<comment type="similarity">
    <text evidence="12 13">Belongs to the TRAFAC class myosin-kinesin ATPase superfamily. Kinesin family.</text>
</comment>
<gene>
    <name evidence="16" type="primary">kif2a</name>
</gene>
<dbReference type="PRINTS" id="PR00380">
    <property type="entry name" value="KINESINHEAVY"/>
</dbReference>
<dbReference type="PANTHER" id="PTHR47971">
    <property type="entry name" value="KINESIN-RELATED PROTEIN 6"/>
    <property type="match status" value="1"/>
</dbReference>
<dbReference type="InterPro" id="IPR054473">
    <property type="entry name" value="KIF2A-like_N"/>
</dbReference>
<dbReference type="GO" id="GO:0007018">
    <property type="term" value="P:microtubule-based movement"/>
    <property type="evidence" value="ECO:0007669"/>
    <property type="project" value="InterPro"/>
</dbReference>
<keyword evidence="9 12" id="KW-0505">Motor protein</keyword>
<evidence type="ECO:0000256" key="4">
    <source>
        <dbReference type="ARBA" id="ARBA00022701"/>
    </source>
</evidence>
<keyword evidence="10" id="KW-0206">Cytoskeleton</keyword>
<dbReference type="GeneTree" id="ENSGT00940000155570"/>
<dbReference type="InterPro" id="IPR027417">
    <property type="entry name" value="P-loop_NTPase"/>
</dbReference>
<evidence type="ECO:0000256" key="8">
    <source>
        <dbReference type="ARBA" id="ARBA00023054"/>
    </source>
</evidence>
<keyword evidence="4 13" id="KW-0493">Microtubule</keyword>
<evidence type="ECO:0000256" key="13">
    <source>
        <dbReference type="RuleBase" id="RU000394"/>
    </source>
</evidence>
<keyword evidence="2" id="KW-0963">Cytoplasm</keyword>
<evidence type="ECO:0000256" key="3">
    <source>
        <dbReference type="ARBA" id="ARBA00022618"/>
    </source>
</evidence>
<dbReference type="Pfam" id="PF22923">
    <property type="entry name" value="KIF2A-like_1st"/>
    <property type="match status" value="1"/>
</dbReference>
<feature type="binding site" evidence="12">
    <location>
        <begin position="260"/>
        <end position="267"/>
    </location>
    <ligand>
        <name>ATP</name>
        <dbReference type="ChEBI" id="CHEBI:30616"/>
    </ligand>
</feature>